<keyword evidence="5" id="KW-1185">Reference proteome</keyword>
<evidence type="ECO:0000256" key="2">
    <source>
        <dbReference type="PROSITE-ProRule" id="PRU00335"/>
    </source>
</evidence>
<name>A0A6L8UVP9_9BACL</name>
<feature type="DNA-binding region" description="H-T-H motif" evidence="2">
    <location>
        <begin position="29"/>
        <end position="48"/>
    </location>
</feature>
<dbReference type="InterPro" id="IPR001647">
    <property type="entry name" value="HTH_TetR"/>
</dbReference>
<reference evidence="4 5" key="1">
    <citation type="submission" date="2019-12" db="EMBL/GenBank/DDBJ databases">
        <title>Paenibacillus sp. nov. sp. isolated from soil.</title>
        <authorList>
            <person name="Kim J."/>
            <person name="Jeong S.E."/>
            <person name="Jung H.S."/>
            <person name="Jeon C.O."/>
        </authorList>
    </citation>
    <scope>NUCLEOTIDE SEQUENCE [LARGE SCALE GENOMIC DNA]</scope>
    <source>
        <strain evidence="4 5">5J-6</strain>
    </source>
</reference>
<dbReference type="AlphaFoldDB" id="A0A6L8UVP9"/>
<keyword evidence="1 2" id="KW-0238">DNA-binding</keyword>
<dbReference type="PRINTS" id="PR00455">
    <property type="entry name" value="HTHTETR"/>
</dbReference>
<dbReference type="PANTHER" id="PTHR30055:SF226">
    <property type="entry name" value="HTH-TYPE TRANSCRIPTIONAL REGULATOR PKSA"/>
    <property type="match status" value="1"/>
</dbReference>
<organism evidence="4 5">
    <name type="scientific">Paenibacillus silvestris</name>
    <dbReference type="NCBI Taxonomy" id="2606219"/>
    <lineage>
        <taxon>Bacteria</taxon>
        <taxon>Bacillati</taxon>
        <taxon>Bacillota</taxon>
        <taxon>Bacilli</taxon>
        <taxon>Bacillales</taxon>
        <taxon>Paenibacillaceae</taxon>
        <taxon>Paenibacillus</taxon>
    </lineage>
</organism>
<dbReference type="InterPro" id="IPR009057">
    <property type="entry name" value="Homeodomain-like_sf"/>
</dbReference>
<dbReference type="Proteomes" id="UP000481087">
    <property type="component" value="Unassembled WGS sequence"/>
</dbReference>
<dbReference type="EMBL" id="WTUZ01000010">
    <property type="protein sequence ID" value="MZQ81200.1"/>
    <property type="molecule type" value="Genomic_DNA"/>
</dbReference>
<sequence length="195" mass="22645">MHEKEIGTSDRILNAALQLMQAKGFKSVTIKDIAIASEVSEMTVFRHFETKKGVLEEAVKKYSYIPSFKIIFEQKVIYELEQDLKLIATSFLDLMENNAAIYLIAIQERITMPELINLIAENTKQLQRFLTDYFLAMQDLKKMVVRDASKQAIVFLTLYYGFFSSTALWHSRFIRDTKEEFIENSVKTFCDGLQQ</sequence>
<proteinExistence type="predicted"/>
<evidence type="ECO:0000256" key="1">
    <source>
        <dbReference type="ARBA" id="ARBA00023125"/>
    </source>
</evidence>
<accession>A0A6L8UVP9</accession>
<dbReference type="PANTHER" id="PTHR30055">
    <property type="entry name" value="HTH-TYPE TRANSCRIPTIONAL REGULATOR RUTR"/>
    <property type="match status" value="1"/>
</dbReference>
<dbReference type="GO" id="GO:0003700">
    <property type="term" value="F:DNA-binding transcription factor activity"/>
    <property type="evidence" value="ECO:0007669"/>
    <property type="project" value="TreeGrafter"/>
</dbReference>
<comment type="caution">
    <text evidence="4">The sequence shown here is derived from an EMBL/GenBank/DDBJ whole genome shotgun (WGS) entry which is preliminary data.</text>
</comment>
<feature type="domain" description="HTH tetR-type" evidence="3">
    <location>
        <begin position="6"/>
        <end position="66"/>
    </location>
</feature>
<dbReference type="Gene3D" id="1.10.357.10">
    <property type="entry name" value="Tetracycline Repressor, domain 2"/>
    <property type="match status" value="2"/>
</dbReference>
<dbReference type="InterPro" id="IPR050109">
    <property type="entry name" value="HTH-type_TetR-like_transc_reg"/>
</dbReference>
<dbReference type="Pfam" id="PF00440">
    <property type="entry name" value="TetR_N"/>
    <property type="match status" value="1"/>
</dbReference>
<evidence type="ECO:0000259" key="3">
    <source>
        <dbReference type="PROSITE" id="PS50977"/>
    </source>
</evidence>
<dbReference type="PROSITE" id="PS50977">
    <property type="entry name" value="HTH_TETR_2"/>
    <property type="match status" value="1"/>
</dbReference>
<dbReference type="GO" id="GO:0000976">
    <property type="term" value="F:transcription cis-regulatory region binding"/>
    <property type="evidence" value="ECO:0007669"/>
    <property type="project" value="TreeGrafter"/>
</dbReference>
<evidence type="ECO:0000313" key="5">
    <source>
        <dbReference type="Proteomes" id="UP000481087"/>
    </source>
</evidence>
<gene>
    <name evidence="4" type="ORF">GQF01_03570</name>
</gene>
<dbReference type="SUPFAM" id="SSF46689">
    <property type="entry name" value="Homeodomain-like"/>
    <property type="match status" value="1"/>
</dbReference>
<evidence type="ECO:0000313" key="4">
    <source>
        <dbReference type="EMBL" id="MZQ81200.1"/>
    </source>
</evidence>
<protein>
    <submittedName>
        <fullName evidence="4">TetR family transcriptional regulator</fullName>
    </submittedName>
</protein>
<dbReference type="RefSeq" id="WP_161405508.1">
    <property type="nucleotide sequence ID" value="NZ_WTUZ01000010.1"/>
</dbReference>